<gene>
    <name evidence="9" type="ORF">NYR02_05945</name>
</gene>
<dbReference type="EMBL" id="JAOANI010000014">
    <property type="protein sequence ID" value="MCT7358560.1"/>
    <property type="molecule type" value="Genomic_DNA"/>
</dbReference>
<feature type="transmembrane region" description="Helical" evidence="6">
    <location>
        <begin position="27"/>
        <end position="47"/>
    </location>
</feature>
<comment type="subcellular location">
    <subcellularLocation>
        <location evidence="1">Cell membrane</location>
        <topology evidence="1">Multi-pass membrane protein</topology>
    </subcellularLocation>
</comment>
<feature type="transmembrane region" description="Helical" evidence="6">
    <location>
        <begin position="320"/>
        <end position="342"/>
    </location>
</feature>
<dbReference type="Pfam" id="PF13807">
    <property type="entry name" value="GNVR"/>
    <property type="match status" value="1"/>
</dbReference>
<accession>A0A9X2WDY2</accession>
<dbReference type="SUPFAM" id="SSF160355">
    <property type="entry name" value="Bacterial polysaccharide co-polymerase-like"/>
    <property type="match status" value="1"/>
</dbReference>
<keyword evidence="10" id="KW-1185">Reference proteome</keyword>
<comment type="caution">
    <text evidence="9">The sequence shown here is derived from an EMBL/GenBank/DDBJ whole genome shotgun (WGS) entry which is preliminary data.</text>
</comment>
<dbReference type="Gene3D" id="3.30.1890.10">
    <property type="entry name" value="FepE-like"/>
    <property type="match status" value="1"/>
</dbReference>
<dbReference type="PANTHER" id="PTHR32309">
    <property type="entry name" value="TYROSINE-PROTEIN KINASE"/>
    <property type="match status" value="1"/>
</dbReference>
<dbReference type="InterPro" id="IPR032807">
    <property type="entry name" value="GNVR"/>
</dbReference>
<dbReference type="InterPro" id="IPR003856">
    <property type="entry name" value="LPS_length_determ_N"/>
</dbReference>
<evidence type="ECO:0000313" key="10">
    <source>
        <dbReference type="Proteomes" id="UP001147830"/>
    </source>
</evidence>
<feature type="domain" description="Tyrosine-protein kinase G-rich" evidence="8">
    <location>
        <begin position="299"/>
        <end position="340"/>
    </location>
</feature>
<sequence length="366" mass="41421">MSMDTSHTANNDEIDLFDLIDDIKDKWYWLIGTVALSLCLALVYAFATTPVYQTEVVYKEVSDTDLLPVNQPRLQGVFSLSNEKSFKEVRALARSGNTKRAFYNQLLAEKDDSLLTLIYDERLTSEQNFSKFSEFFAYVDPGAKDGDVFLRIKFTLSDAQWATVLLNRYSDFVLQRYLTEVRNTIHLNKQSRLDALRLEADGLRTKYLAQKNQRMLALEEASSIAASIKQKMPFYSGSNNAVFGAQPPLFMMGQTVINAELSQMRSRAERGEDAYISGLPELNWKIQNLEEAEVNWDSVRFVQLDQSAVLPLKPIKPRKAMIVALAGVVGGMAGVMFALLAAAQVRRKKSKIGNRRRRISAMLKSR</sequence>
<proteinExistence type="predicted"/>
<protein>
    <submittedName>
        <fullName evidence="9">Wzz/FepE/Etk N-terminal domain-containing protein</fullName>
    </submittedName>
</protein>
<evidence type="ECO:0000256" key="6">
    <source>
        <dbReference type="SAM" id="Phobius"/>
    </source>
</evidence>
<evidence type="ECO:0000256" key="5">
    <source>
        <dbReference type="ARBA" id="ARBA00023136"/>
    </source>
</evidence>
<dbReference type="GO" id="GO:0004713">
    <property type="term" value="F:protein tyrosine kinase activity"/>
    <property type="evidence" value="ECO:0007669"/>
    <property type="project" value="TreeGrafter"/>
</dbReference>
<dbReference type="InterPro" id="IPR050445">
    <property type="entry name" value="Bact_polysacc_biosynth/exp"/>
</dbReference>
<keyword evidence="3 6" id="KW-0812">Transmembrane</keyword>
<feature type="domain" description="Polysaccharide chain length determinant N-terminal" evidence="7">
    <location>
        <begin position="12"/>
        <end position="57"/>
    </location>
</feature>
<evidence type="ECO:0000256" key="2">
    <source>
        <dbReference type="ARBA" id="ARBA00022475"/>
    </source>
</evidence>
<keyword evidence="5 6" id="KW-0472">Membrane</keyword>
<reference evidence="9" key="1">
    <citation type="journal article" date="2022" name="Front. Microbiol.">
        <title>Genome-based taxonomic rearrangement of Oceanobacter-related bacteria including the description of Thalassolituus hydrocarbonoclasticus sp. nov. and Thalassolituus pacificus sp. nov. and emended description of the genus Thalassolituus.</title>
        <authorList>
            <person name="Dong C."/>
            <person name="Wei L."/>
            <person name="Wang J."/>
            <person name="Lai Q."/>
            <person name="Huang Z."/>
            <person name="Shao Z."/>
        </authorList>
    </citation>
    <scope>NUCLEOTIDE SEQUENCE</scope>
    <source>
        <strain evidence="9">59MF3M-4</strain>
    </source>
</reference>
<name>A0A9X2WDY2_9GAMM</name>
<dbReference type="Proteomes" id="UP001147830">
    <property type="component" value="Unassembled WGS sequence"/>
</dbReference>
<keyword evidence="4 6" id="KW-1133">Transmembrane helix</keyword>
<evidence type="ECO:0000259" key="8">
    <source>
        <dbReference type="Pfam" id="PF13807"/>
    </source>
</evidence>
<dbReference type="Pfam" id="PF02706">
    <property type="entry name" value="Wzz"/>
    <property type="match status" value="1"/>
</dbReference>
<keyword evidence="2" id="KW-1003">Cell membrane</keyword>
<evidence type="ECO:0000313" key="9">
    <source>
        <dbReference type="EMBL" id="MCT7358560.1"/>
    </source>
</evidence>
<reference evidence="9" key="2">
    <citation type="submission" date="2022-08" db="EMBL/GenBank/DDBJ databases">
        <authorList>
            <person name="Dong C."/>
        </authorList>
    </citation>
    <scope>NUCLEOTIDE SEQUENCE</scope>
    <source>
        <strain evidence="9">59MF3M-4</strain>
    </source>
</reference>
<evidence type="ECO:0000259" key="7">
    <source>
        <dbReference type="Pfam" id="PF02706"/>
    </source>
</evidence>
<evidence type="ECO:0000256" key="3">
    <source>
        <dbReference type="ARBA" id="ARBA00022692"/>
    </source>
</evidence>
<dbReference type="PANTHER" id="PTHR32309:SF13">
    <property type="entry name" value="FERRIC ENTEROBACTIN TRANSPORT PROTEIN FEPE"/>
    <property type="match status" value="1"/>
</dbReference>
<dbReference type="GO" id="GO:0005886">
    <property type="term" value="C:plasma membrane"/>
    <property type="evidence" value="ECO:0007669"/>
    <property type="project" value="UniProtKB-SubCell"/>
</dbReference>
<evidence type="ECO:0000256" key="4">
    <source>
        <dbReference type="ARBA" id="ARBA00022989"/>
    </source>
</evidence>
<evidence type="ECO:0000256" key="1">
    <source>
        <dbReference type="ARBA" id="ARBA00004651"/>
    </source>
</evidence>
<dbReference type="AlphaFoldDB" id="A0A9X2WDY2"/>
<dbReference type="RefSeq" id="WP_260975464.1">
    <property type="nucleotide sequence ID" value="NZ_JAOANI010000014.1"/>
</dbReference>
<organism evidence="9 10">
    <name type="scientific">Thalassolituus pacificus</name>
    <dbReference type="NCBI Taxonomy" id="2975440"/>
    <lineage>
        <taxon>Bacteria</taxon>
        <taxon>Pseudomonadati</taxon>
        <taxon>Pseudomonadota</taxon>
        <taxon>Gammaproteobacteria</taxon>
        <taxon>Oceanospirillales</taxon>
        <taxon>Oceanospirillaceae</taxon>
        <taxon>Thalassolituus</taxon>
    </lineage>
</organism>